<evidence type="ECO:0008006" key="4">
    <source>
        <dbReference type="Google" id="ProtNLM"/>
    </source>
</evidence>
<accession>A0A830GLV3</accession>
<dbReference type="RefSeq" id="WP_188997323.1">
    <property type="nucleotide sequence ID" value="NZ_BMOU01000003.1"/>
</dbReference>
<keyword evidence="3" id="KW-1185">Reference proteome</keyword>
<feature type="transmembrane region" description="Helical" evidence="1">
    <location>
        <begin position="43"/>
        <end position="61"/>
    </location>
</feature>
<keyword evidence="1" id="KW-0812">Transmembrane</keyword>
<protein>
    <recommendedName>
        <fullName evidence="4">PAP2 superfamily protein</fullName>
    </recommendedName>
</protein>
<gene>
    <name evidence="2" type="ORF">GCM10009030_21410</name>
</gene>
<dbReference type="EMBL" id="BMOU01000003">
    <property type="protein sequence ID" value="GGN94763.1"/>
    <property type="molecule type" value="Genomic_DNA"/>
</dbReference>
<evidence type="ECO:0000313" key="3">
    <source>
        <dbReference type="Proteomes" id="UP000605784"/>
    </source>
</evidence>
<name>A0A830GLV3_9EURY</name>
<feature type="transmembrane region" description="Helical" evidence="1">
    <location>
        <begin position="170"/>
        <end position="189"/>
    </location>
</feature>
<feature type="transmembrane region" description="Helical" evidence="1">
    <location>
        <begin position="101"/>
        <end position="120"/>
    </location>
</feature>
<dbReference type="Proteomes" id="UP000605784">
    <property type="component" value="Unassembled WGS sequence"/>
</dbReference>
<sequence length="199" mass="21290">MLTDIAKTYSAVFAPELFVLLCSVLLIGFEWHRDSARSSAGLTARFAVLGLGWGVAFAIYQGVPLAVETVPEWGVDATGSAGLGIGVLVIWFVWRRRNWGAIVPEYALLLVAATVPHLLVTPFWDISSHVLYALVPAGYLLFVDRRFVPLFAVAVGMVFARPLAGAHTWLQSVGGVALSVVLLLAVSRLESSANGGGVR</sequence>
<keyword evidence="1" id="KW-1133">Transmembrane helix</keyword>
<proteinExistence type="predicted"/>
<feature type="transmembrane region" description="Helical" evidence="1">
    <location>
        <begin position="73"/>
        <end position="94"/>
    </location>
</feature>
<keyword evidence="1" id="KW-0472">Membrane</keyword>
<evidence type="ECO:0000313" key="2">
    <source>
        <dbReference type="EMBL" id="GGN94763.1"/>
    </source>
</evidence>
<feature type="transmembrane region" description="Helical" evidence="1">
    <location>
        <begin position="126"/>
        <end position="142"/>
    </location>
</feature>
<feature type="transmembrane region" description="Helical" evidence="1">
    <location>
        <begin position="12"/>
        <end position="31"/>
    </location>
</feature>
<evidence type="ECO:0000256" key="1">
    <source>
        <dbReference type="SAM" id="Phobius"/>
    </source>
</evidence>
<comment type="caution">
    <text evidence="2">The sequence shown here is derived from an EMBL/GenBank/DDBJ whole genome shotgun (WGS) entry which is preliminary data.</text>
</comment>
<reference evidence="2" key="1">
    <citation type="journal article" date="2014" name="Int. J. Syst. Evol. Microbiol.">
        <title>Complete genome sequence of Corynebacterium casei LMG S-19264T (=DSM 44701T), isolated from a smear-ripened cheese.</title>
        <authorList>
            <consortium name="US DOE Joint Genome Institute (JGI-PGF)"/>
            <person name="Walter F."/>
            <person name="Albersmeier A."/>
            <person name="Kalinowski J."/>
            <person name="Ruckert C."/>
        </authorList>
    </citation>
    <scope>NUCLEOTIDE SEQUENCE</scope>
    <source>
        <strain evidence="2">JCM 17820</strain>
    </source>
</reference>
<organism evidence="2 3">
    <name type="scientific">Haloarcula pellucida</name>
    <dbReference type="NCBI Taxonomy" id="1427151"/>
    <lineage>
        <taxon>Archaea</taxon>
        <taxon>Methanobacteriati</taxon>
        <taxon>Methanobacteriota</taxon>
        <taxon>Stenosarchaea group</taxon>
        <taxon>Halobacteria</taxon>
        <taxon>Halobacteriales</taxon>
        <taxon>Haloarculaceae</taxon>
        <taxon>Haloarcula</taxon>
    </lineage>
</organism>
<reference evidence="2" key="2">
    <citation type="submission" date="2020-09" db="EMBL/GenBank/DDBJ databases">
        <authorList>
            <person name="Sun Q."/>
            <person name="Ohkuma M."/>
        </authorList>
    </citation>
    <scope>NUCLEOTIDE SEQUENCE</scope>
    <source>
        <strain evidence="2">JCM 17820</strain>
    </source>
</reference>
<dbReference type="AlphaFoldDB" id="A0A830GLV3"/>